<dbReference type="AlphaFoldDB" id="A0A0E3ZJ58"/>
<evidence type="ECO:0000313" key="9">
    <source>
        <dbReference type="Proteomes" id="UP000061135"/>
    </source>
</evidence>
<feature type="transmembrane region" description="Helical" evidence="7">
    <location>
        <begin position="200"/>
        <end position="221"/>
    </location>
</feature>
<organism evidence="8 9">
    <name type="scientific">Polynucleobacter duraquae</name>
    <dbReference type="NCBI Taxonomy" id="1835254"/>
    <lineage>
        <taxon>Bacteria</taxon>
        <taxon>Pseudomonadati</taxon>
        <taxon>Pseudomonadota</taxon>
        <taxon>Betaproteobacteria</taxon>
        <taxon>Burkholderiales</taxon>
        <taxon>Burkholderiaceae</taxon>
        <taxon>Polynucleobacter</taxon>
    </lineage>
</organism>
<keyword evidence="6 7" id="KW-0472">Membrane</keyword>
<name>A0A0E3ZJ58_9BURK</name>
<dbReference type="OrthoDB" id="9804822at2"/>
<accession>A0A0E3ZJ58</accession>
<dbReference type="InterPro" id="IPR001123">
    <property type="entry name" value="LeuE-type"/>
</dbReference>
<evidence type="ECO:0000256" key="3">
    <source>
        <dbReference type="ARBA" id="ARBA00022475"/>
    </source>
</evidence>
<comment type="subcellular location">
    <subcellularLocation>
        <location evidence="1">Cell membrane</location>
        <topology evidence="1">Multi-pass membrane protein</topology>
    </subcellularLocation>
</comment>
<evidence type="ECO:0000256" key="7">
    <source>
        <dbReference type="SAM" id="Phobius"/>
    </source>
</evidence>
<dbReference type="EMBL" id="CP007501">
    <property type="protein sequence ID" value="AKD24901.1"/>
    <property type="molecule type" value="Genomic_DNA"/>
</dbReference>
<dbReference type="PATRIC" id="fig|576611.7.peg.575"/>
<keyword evidence="5 7" id="KW-1133">Transmembrane helix</keyword>
<comment type="similarity">
    <text evidence="2">Belongs to the Rht family.</text>
</comment>
<sequence>MNWFITPSSVGIIDFPAYLVGVIFTILFPGPNSLYVLAIAAVKGWRAGAWASVGIFIGDAILMIGIALGAATLLNSSPSTFNILRLLGAAYLAWMGYGFIRSGLARWHGTKALVSRDSQSHYLSTLHPAIAALTLSLTNPKAIFFFVSFFAQFIQPEYAHPVHTFLYLALVLQIVSMTYLISLICAGQFFLSFFNRHPHYAAALWFLVGALLIGFAGKLLLY</sequence>
<proteinExistence type="inferred from homology"/>
<dbReference type="RefSeq" id="WP_046329784.1">
    <property type="nucleotide sequence ID" value="NZ_CP007501.1"/>
</dbReference>
<feature type="transmembrane region" description="Helical" evidence="7">
    <location>
        <begin position="50"/>
        <end position="74"/>
    </location>
</feature>
<evidence type="ECO:0000256" key="5">
    <source>
        <dbReference type="ARBA" id="ARBA00022989"/>
    </source>
</evidence>
<gene>
    <name evidence="8" type="ORF">CL55_00005680</name>
</gene>
<dbReference type="GO" id="GO:0005886">
    <property type="term" value="C:plasma membrane"/>
    <property type="evidence" value="ECO:0007669"/>
    <property type="project" value="UniProtKB-SubCell"/>
</dbReference>
<dbReference type="PANTHER" id="PTHR30086">
    <property type="entry name" value="ARGININE EXPORTER PROTEIN ARGO"/>
    <property type="match status" value="1"/>
</dbReference>
<feature type="transmembrane region" description="Helical" evidence="7">
    <location>
        <begin position="129"/>
        <end position="153"/>
    </location>
</feature>
<feature type="transmembrane region" description="Helical" evidence="7">
    <location>
        <begin position="165"/>
        <end position="194"/>
    </location>
</feature>
<evidence type="ECO:0000256" key="4">
    <source>
        <dbReference type="ARBA" id="ARBA00022692"/>
    </source>
</evidence>
<reference evidence="8 9" key="1">
    <citation type="submission" date="2014-03" db="EMBL/GenBank/DDBJ databases">
        <title>Genome of Polynucleobacter strain MWH-MoK4.</title>
        <authorList>
            <person name="Hahn M.W."/>
        </authorList>
    </citation>
    <scope>NUCLEOTIDE SEQUENCE [LARGE SCALE GENOMIC DNA]</scope>
    <source>
        <strain evidence="8 9">MWH-MoK4</strain>
    </source>
</reference>
<dbReference type="PANTHER" id="PTHR30086:SF15">
    <property type="entry name" value="LEUCINE EFFLUX PROTEIN"/>
    <property type="match status" value="1"/>
</dbReference>
<keyword evidence="4 7" id="KW-0812">Transmembrane</keyword>
<keyword evidence="3" id="KW-1003">Cell membrane</keyword>
<feature type="transmembrane region" description="Helical" evidence="7">
    <location>
        <begin position="86"/>
        <end position="109"/>
    </location>
</feature>
<dbReference type="HOGENOM" id="CLU_079569_3_1_4"/>
<evidence type="ECO:0000256" key="6">
    <source>
        <dbReference type="ARBA" id="ARBA00023136"/>
    </source>
</evidence>
<evidence type="ECO:0000256" key="1">
    <source>
        <dbReference type="ARBA" id="ARBA00004651"/>
    </source>
</evidence>
<dbReference type="Pfam" id="PF01810">
    <property type="entry name" value="LysE"/>
    <property type="match status" value="1"/>
</dbReference>
<evidence type="ECO:0000256" key="2">
    <source>
        <dbReference type="ARBA" id="ARBA00007928"/>
    </source>
</evidence>
<dbReference type="KEGG" id="pdq:CL55_00005680"/>
<dbReference type="Proteomes" id="UP000061135">
    <property type="component" value="Chromosome"/>
</dbReference>
<dbReference type="NCBIfam" id="NF008201">
    <property type="entry name" value="PRK10958.1"/>
    <property type="match status" value="1"/>
</dbReference>
<dbReference type="GO" id="GO:0015190">
    <property type="term" value="F:L-leucine transmembrane transporter activity"/>
    <property type="evidence" value="ECO:0007669"/>
    <property type="project" value="TreeGrafter"/>
</dbReference>
<keyword evidence="9" id="KW-1185">Reference proteome</keyword>
<protein>
    <submittedName>
        <fullName evidence="8">Threonine efflux protein</fullName>
    </submittedName>
</protein>
<evidence type="ECO:0000313" key="8">
    <source>
        <dbReference type="EMBL" id="AKD24901.1"/>
    </source>
</evidence>
<dbReference type="GO" id="GO:0015820">
    <property type="term" value="P:L-leucine transport"/>
    <property type="evidence" value="ECO:0007669"/>
    <property type="project" value="TreeGrafter"/>
</dbReference>
<dbReference type="STRING" id="1835254.CL55_00005680"/>
<dbReference type="PIRSF" id="PIRSF006324">
    <property type="entry name" value="LeuE"/>
    <property type="match status" value="1"/>
</dbReference>